<dbReference type="Pfam" id="PF00589">
    <property type="entry name" value="Phage_integrase"/>
    <property type="match status" value="1"/>
</dbReference>
<dbReference type="InterPro" id="IPR010998">
    <property type="entry name" value="Integrase_recombinase_N"/>
</dbReference>
<evidence type="ECO:0000256" key="10">
    <source>
        <dbReference type="ARBA" id="ARBA00023306"/>
    </source>
</evidence>
<keyword evidence="10" id="KW-0131">Cell cycle</keyword>
<feature type="domain" description="Core-binding (CB)" evidence="14">
    <location>
        <begin position="52"/>
        <end position="134"/>
    </location>
</feature>
<dbReference type="GO" id="GO:0050832">
    <property type="term" value="P:defense response to fungus"/>
    <property type="evidence" value="ECO:0007669"/>
    <property type="project" value="InterPro"/>
</dbReference>
<dbReference type="Proteomes" id="UP000886757">
    <property type="component" value="Unassembled WGS sequence"/>
</dbReference>
<comment type="function">
    <text evidence="1">Site-specific tyrosine recombinase, which acts by catalyzing the cutting and rejoining of the recombining DNA molecules.</text>
</comment>
<dbReference type="InterPro" id="IPR044068">
    <property type="entry name" value="CB"/>
</dbReference>
<keyword evidence="8 11" id="KW-0238">DNA-binding</keyword>
<keyword evidence="7" id="KW-0229">DNA integration</keyword>
<dbReference type="GO" id="GO:0003677">
    <property type="term" value="F:DNA binding"/>
    <property type="evidence" value="ECO:0007669"/>
    <property type="project" value="UniProtKB-UniRule"/>
</dbReference>
<reference evidence="15" key="2">
    <citation type="journal article" date="2021" name="PeerJ">
        <title>Extensive microbial diversity within the chicken gut microbiome revealed by metagenomics and culture.</title>
        <authorList>
            <person name="Gilroy R."/>
            <person name="Ravi A."/>
            <person name="Getino M."/>
            <person name="Pursley I."/>
            <person name="Horton D.L."/>
            <person name="Alikhan N.F."/>
            <person name="Baker D."/>
            <person name="Gharbi K."/>
            <person name="Hall N."/>
            <person name="Watson M."/>
            <person name="Adriaenssens E.M."/>
            <person name="Foster-Nyarko E."/>
            <person name="Jarju S."/>
            <person name="Secka A."/>
            <person name="Antonio M."/>
            <person name="Oren A."/>
            <person name="Chaudhuri R.R."/>
            <person name="La Ragione R."/>
            <person name="Hildebrand F."/>
            <person name="Pallen M.J."/>
        </authorList>
    </citation>
    <scope>NUCLEOTIDE SEQUENCE</scope>
    <source>
        <strain evidence="15">ChiSjej4B22-8148</strain>
    </source>
</reference>
<evidence type="ECO:0000256" key="4">
    <source>
        <dbReference type="ARBA" id="ARBA00022490"/>
    </source>
</evidence>
<dbReference type="PROSITE" id="PS51174">
    <property type="entry name" value="BARWIN_3"/>
    <property type="match status" value="1"/>
</dbReference>
<evidence type="ECO:0000256" key="6">
    <source>
        <dbReference type="ARBA" id="ARBA00022829"/>
    </source>
</evidence>
<dbReference type="InterPro" id="IPR011010">
    <property type="entry name" value="DNA_brk_join_enz"/>
</dbReference>
<comment type="similarity">
    <text evidence="3">Belongs to the 'phage' integrase family.</text>
</comment>
<dbReference type="GO" id="GO:0051301">
    <property type="term" value="P:cell division"/>
    <property type="evidence" value="ECO:0007669"/>
    <property type="project" value="UniProtKB-KW"/>
</dbReference>
<dbReference type="AlphaFoldDB" id="A0A9D1D822"/>
<comment type="caution">
    <text evidence="15">The sequence shown here is derived from an EMBL/GenBank/DDBJ whole genome shotgun (WGS) entry which is preliminary data.</text>
</comment>
<evidence type="ECO:0000256" key="5">
    <source>
        <dbReference type="ARBA" id="ARBA00022618"/>
    </source>
</evidence>
<dbReference type="NCBIfam" id="NF040815">
    <property type="entry name" value="recomb_XerA_Arch"/>
    <property type="match status" value="1"/>
</dbReference>
<evidence type="ECO:0000256" key="11">
    <source>
        <dbReference type="PROSITE-ProRule" id="PRU01248"/>
    </source>
</evidence>
<dbReference type="GO" id="GO:0006310">
    <property type="term" value="P:DNA recombination"/>
    <property type="evidence" value="ECO:0007669"/>
    <property type="project" value="UniProtKB-KW"/>
</dbReference>
<protein>
    <submittedName>
        <fullName evidence="15">Tyrosine-type recombinase/integrase</fullName>
    </submittedName>
</protein>
<dbReference type="InterPro" id="IPR001153">
    <property type="entry name" value="Barwin_dom"/>
</dbReference>
<evidence type="ECO:0000256" key="3">
    <source>
        <dbReference type="ARBA" id="ARBA00008857"/>
    </source>
</evidence>
<dbReference type="GO" id="GO:0015074">
    <property type="term" value="P:DNA integration"/>
    <property type="evidence" value="ECO:0007669"/>
    <property type="project" value="UniProtKB-KW"/>
</dbReference>
<gene>
    <name evidence="15" type="ORF">IAB31_02665</name>
</gene>
<name>A0A9D1D822_9FIRM</name>
<evidence type="ECO:0000256" key="8">
    <source>
        <dbReference type="ARBA" id="ARBA00023125"/>
    </source>
</evidence>
<dbReference type="PROSITE" id="PS51900">
    <property type="entry name" value="CB"/>
    <property type="match status" value="1"/>
</dbReference>
<dbReference type="PANTHER" id="PTHR30349:SF77">
    <property type="entry name" value="TYROSINE RECOMBINASE XERC"/>
    <property type="match status" value="1"/>
</dbReference>
<evidence type="ECO:0000256" key="2">
    <source>
        <dbReference type="ARBA" id="ARBA00004496"/>
    </source>
</evidence>
<dbReference type="InterPro" id="IPR050090">
    <property type="entry name" value="Tyrosine_recombinase_XerCD"/>
</dbReference>
<evidence type="ECO:0000256" key="9">
    <source>
        <dbReference type="ARBA" id="ARBA00023172"/>
    </source>
</evidence>
<dbReference type="PANTHER" id="PTHR30349">
    <property type="entry name" value="PHAGE INTEGRASE-RELATED"/>
    <property type="match status" value="1"/>
</dbReference>
<dbReference type="GO" id="GO:0042742">
    <property type="term" value="P:defense response to bacterium"/>
    <property type="evidence" value="ECO:0007669"/>
    <property type="project" value="InterPro"/>
</dbReference>
<dbReference type="PROSITE" id="PS51898">
    <property type="entry name" value="TYR_RECOMBINASE"/>
    <property type="match status" value="1"/>
</dbReference>
<reference evidence="15" key="1">
    <citation type="submission" date="2020-10" db="EMBL/GenBank/DDBJ databases">
        <authorList>
            <person name="Gilroy R."/>
        </authorList>
    </citation>
    <scope>NUCLEOTIDE SEQUENCE</scope>
    <source>
        <strain evidence="15">ChiSjej4B22-8148</strain>
    </source>
</reference>
<dbReference type="GO" id="GO:0005737">
    <property type="term" value="C:cytoplasm"/>
    <property type="evidence" value="ECO:0007669"/>
    <property type="project" value="UniProtKB-SubCell"/>
</dbReference>
<proteinExistence type="inferred from homology"/>
<organism evidence="15 16">
    <name type="scientific">Candidatus Choladousia intestinavium</name>
    <dbReference type="NCBI Taxonomy" id="2840727"/>
    <lineage>
        <taxon>Bacteria</taxon>
        <taxon>Bacillati</taxon>
        <taxon>Bacillota</taxon>
        <taxon>Clostridia</taxon>
        <taxon>Lachnospirales</taxon>
        <taxon>Lachnospiraceae</taxon>
        <taxon>Lachnospiraceae incertae sedis</taxon>
        <taxon>Candidatus Choladousia</taxon>
    </lineage>
</organism>
<evidence type="ECO:0000259" key="12">
    <source>
        <dbReference type="PROSITE" id="PS51174"/>
    </source>
</evidence>
<dbReference type="GO" id="GO:0007059">
    <property type="term" value="P:chromosome segregation"/>
    <property type="evidence" value="ECO:0007669"/>
    <property type="project" value="UniProtKB-KW"/>
</dbReference>
<dbReference type="Gene3D" id="1.10.150.130">
    <property type="match status" value="1"/>
</dbReference>
<keyword evidence="5" id="KW-0132">Cell division</keyword>
<dbReference type="Gene3D" id="1.10.443.10">
    <property type="entry name" value="Intergrase catalytic core"/>
    <property type="match status" value="1"/>
</dbReference>
<dbReference type="Pfam" id="PF13495">
    <property type="entry name" value="Phage_int_SAM_4"/>
    <property type="match status" value="1"/>
</dbReference>
<evidence type="ECO:0000259" key="14">
    <source>
        <dbReference type="PROSITE" id="PS51900"/>
    </source>
</evidence>
<feature type="domain" description="Tyr recombinase" evidence="13">
    <location>
        <begin position="155"/>
        <end position="326"/>
    </location>
</feature>
<dbReference type="InterPro" id="IPR004107">
    <property type="entry name" value="Integrase_SAM-like_N"/>
</dbReference>
<evidence type="ECO:0000313" key="15">
    <source>
        <dbReference type="EMBL" id="HIR12810.1"/>
    </source>
</evidence>
<accession>A0A9D1D822</accession>
<comment type="subcellular location">
    <subcellularLocation>
        <location evidence="2">Cytoplasm</location>
    </subcellularLocation>
</comment>
<keyword evidence="9" id="KW-0233">DNA recombination</keyword>
<feature type="domain" description="Barwin" evidence="12">
    <location>
        <begin position="316"/>
        <end position="330"/>
    </location>
</feature>
<dbReference type="InterPro" id="IPR002104">
    <property type="entry name" value="Integrase_catalytic"/>
</dbReference>
<keyword evidence="4" id="KW-0963">Cytoplasm</keyword>
<dbReference type="EMBL" id="DVGK01000036">
    <property type="protein sequence ID" value="HIR12810.1"/>
    <property type="molecule type" value="Genomic_DNA"/>
</dbReference>
<dbReference type="InterPro" id="IPR013762">
    <property type="entry name" value="Integrase-like_cat_sf"/>
</dbReference>
<evidence type="ECO:0000313" key="16">
    <source>
        <dbReference type="Proteomes" id="UP000886757"/>
    </source>
</evidence>
<evidence type="ECO:0000259" key="13">
    <source>
        <dbReference type="PROSITE" id="PS51898"/>
    </source>
</evidence>
<dbReference type="SUPFAM" id="SSF56349">
    <property type="entry name" value="DNA breaking-rejoining enzymes"/>
    <property type="match status" value="1"/>
</dbReference>
<evidence type="ECO:0000256" key="7">
    <source>
        <dbReference type="ARBA" id="ARBA00022908"/>
    </source>
</evidence>
<evidence type="ECO:0000256" key="1">
    <source>
        <dbReference type="ARBA" id="ARBA00003283"/>
    </source>
</evidence>
<keyword evidence="6" id="KW-0159">Chromosome partition</keyword>
<sequence length="330" mass="37868">MDIRITIIQAVMTALQGRVTNETANIVQDVLTLQLNSYEVQERCTEVAVVDTGPEKILKKYIATKRIEGIADSTLKRYGDENLKLIQFLRKPLPEITTYDLRFYLSYRRQQGNVSNRTLDGIRRCYSSFFGWLAAEGLINHNPCAALAQIKYRKTVKKPYSAVELERIRKACESIRDLALVDFLYSTGCRVSEAVRMNVEDVDFERMECRVLGKGNKERIVYLSPVAAMHLQEYLDRRKDTEECLFEGWKGRRITKNGIEALIRRLGVSANVDNAHPHRFRRTLATNLLDRGMNIQDVAQILGHADLKTTQVYCYISQSNVRAAYQKYAA</sequence>